<evidence type="ECO:0000313" key="13">
    <source>
        <dbReference type="Proteomes" id="UP001597036"/>
    </source>
</evidence>
<comment type="similarity">
    <text evidence="1">In the N-terminal section; belongs to the CRISPR-associated nuclease Cas3-HD family.</text>
</comment>
<evidence type="ECO:0000256" key="3">
    <source>
        <dbReference type="ARBA" id="ARBA00022722"/>
    </source>
</evidence>
<dbReference type="EMBL" id="JBHTHQ010000016">
    <property type="protein sequence ID" value="MFD0704742.1"/>
    <property type="molecule type" value="Genomic_DNA"/>
</dbReference>
<evidence type="ECO:0000256" key="8">
    <source>
        <dbReference type="ARBA" id="ARBA00022840"/>
    </source>
</evidence>
<dbReference type="InterPro" id="IPR038257">
    <property type="entry name" value="CRISPR-assoc_Cas3_HD_sf"/>
</dbReference>
<dbReference type="Gene3D" id="1.10.3210.30">
    <property type="match status" value="1"/>
</dbReference>
<keyword evidence="9" id="KW-0051">Antiviral defense</keyword>
<sequence length="791" mass="90276">MGNTQTLYTHLHNTAELAKSFESEFSSVAYIAGIMHDVGKSAEAFQKYLMSDNGKRGSVVHAKQGAFLIDDISEVTSNTLTKEILELTISKHHGDLPDCISGSSINGISTFFDDFSAENKAKVDYSYEEIKEKIGELDLQISDNFQAGNTDVDNFLQQLKEIKNPNSRFFFIGLFAKYVFSRLVDADRLDAGNFAEKKEYLPRELDWNVFLTRFEKSMDKFVRSHQQELPINNVRNNVFEQCAQASDRETGIYKLSVPTGGGKTLASLNFALRHALKHKKKHIIYVIPYLSITSQTSQVFRDVLDIRDGEDTLLEHYSSVSDDDLSGKEEQKRRLAAERWDSPIIVTTMVQFLETAMSSRGTKLRKFHNMADSVIIFDEIQALPTNTINLFNEVVSFLSNVLHSTIVLCSATQPLLEKTHRNNLLLSAHPDLVKLTSYDLKPFKRTKALVSSVEKSSEEFADFAFEKAQENGGCLVIVNLRSKACEIYQILERRNTNNDFELVHLSTSMCGKHRKDCLKQIQETLESRQHGPLICVSTQLIEAGVDLSFPCVIRAMAGLDSIMQAAGRCNRNGESAEPKSVYVFPMKDERGIDGLKDIAYGKEITDQLIREYPHEDLLSEHLLHEYYERFLERLQPSEASSVMDYPLCDSTDSIYAYNLLSFNKRDRCRYFNRMERKMKREYPHVCAQAFKTVSDNFHVIPRVQLNVVVPYGQSDVLLSELCEDHSPSQYKRLQKLQDYTVSLFDKEYQKLSANNAIYKVDDELDVYALSKDYYNEHYGVVMDAELSPIFM</sequence>
<evidence type="ECO:0000256" key="9">
    <source>
        <dbReference type="ARBA" id="ARBA00023118"/>
    </source>
</evidence>
<keyword evidence="5" id="KW-0547">Nucleotide-binding</keyword>
<name>A0ABW2Y3B8_9BIFI</name>
<dbReference type="PROSITE" id="PS51643">
    <property type="entry name" value="HD_CAS3"/>
    <property type="match status" value="1"/>
</dbReference>
<organism evidence="12 13">
    <name type="scientific">Alloscardovia venturai</name>
    <dbReference type="NCBI Taxonomy" id="1769421"/>
    <lineage>
        <taxon>Bacteria</taxon>
        <taxon>Bacillati</taxon>
        <taxon>Actinomycetota</taxon>
        <taxon>Actinomycetes</taxon>
        <taxon>Bifidobacteriales</taxon>
        <taxon>Bifidobacteriaceae</taxon>
        <taxon>Alloscardovia</taxon>
    </lineage>
</organism>
<dbReference type="InterPro" id="IPR006483">
    <property type="entry name" value="CRISPR-assoc_Cas3_HD"/>
</dbReference>
<evidence type="ECO:0000313" key="12">
    <source>
        <dbReference type="EMBL" id="MFD0704742.1"/>
    </source>
</evidence>
<dbReference type="InterPro" id="IPR027417">
    <property type="entry name" value="P-loop_NTPase"/>
</dbReference>
<evidence type="ECO:0000256" key="2">
    <source>
        <dbReference type="ARBA" id="ARBA00009046"/>
    </source>
</evidence>
<feature type="domain" description="Helicase ATP-binding" evidence="10">
    <location>
        <begin position="255"/>
        <end position="431"/>
    </location>
</feature>
<keyword evidence="8" id="KW-0067">ATP-binding</keyword>
<dbReference type="Gene3D" id="3.40.50.300">
    <property type="entry name" value="P-loop containing nucleotide triphosphate hydrolases"/>
    <property type="match status" value="2"/>
</dbReference>
<dbReference type="SUPFAM" id="SSF52540">
    <property type="entry name" value="P-loop containing nucleoside triphosphate hydrolases"/>
    <property type="match status" value="1"/>
</dbReference>
<dbReference type="Pfam" id="PF00270">
    <property type="entry name" value="DEAD"/>
    <property type="match status" value="1"/>
</dbReference>
<evidence type="ECO:0000256" key="7">
    <source>
        <dbReference type="ARBA" id="ARBA00022806"/>
    </source>
</evidence>
<keyword evidence="13" id="KW-1185">Reference proteome</keyword>
<dbReference type="InterPro" id="IPR014001">
    <property type="entry name" value="Helicase_ATP-bd"/>
</dbReference>
<dbReference type="RefSeq" id="WP_377938459.1">
    <property type="nucleotide sequence ID" value="NZ_JBHTHQ010000016.1"/>
</dbReference>
<comment type="caution">
    <text evidence="12">The sequence shown here is derived from an EMBL/GenBank/DDBJ whole genome shotgun (WGS) entry which is preliminary data.</text>
</comment>
<dbReference type="Pfam" id="PF01966">
    <property type="entry name" value="HD"/>
    <property type="match status" value="1"/>
</dbReference>
<dbReference type="InterPro" id="IPR006474">
    <property type="entry name" value="Helicase_Cas3_CRISPR-ass_core"/>
</dbReference>
<reference evidence="13" key="1">
    <citation type="journal article" date="2019" name="Int. J. Syst. Evol. Microbiol.">
        <title>The Global Catalogue of Microorganisms (GCM) 10K type strain sequencing project: providing services to taxonomists for standard genome sequencing and annotation.</title>
        <authorList>
            <consortium name="The Broad Institute Genomics Platform"/>
            <consortium name="The Broad Institute Genome Sequencing Center for Infectious Disease"/>
            <person name="Wu L."/>
            <person name="Ma J."/>
        </authorList>
    </citation>
    <scope>NUCLEOTIDE SEQUENCE [LARGE SCALE GENOMIC DNA]</scope>
    <source>
        <strain evidence="13">CCM 8604</strain>
    </source>
</reference>
<proteinExistence type="inferred from homology"/>
<evidence type="ECO:0000259" key="11">
    <source>
        <dbReference type="PROSITE" id="PS51643"/>
    </source>
</evidence>
<keyword evidence="3" id="KW-0540">Nuclease</keyword>
<feature type="domain" description="HD Cas3-type" evidence="11">
    <location>
        <begin position="1"/>
        <end position="189"/>
    </location>
</feature>
<dbReference type="CDD" id="cd17930">
    <property type="entry name" value="DEXHc_cas3"/>
    <property type="match status" value="1"/>
</dbReference>
<keyword evidence="6" id="KW-0378">Hydrolase</keyword>
<dbReference type="NCBIfam" id="TIGR01587">
    <property type="entry name" value="cas3_core"/>
    <property type="match status" value="1"/>
</dbReference>
<comment type="similarity">
    <text evidence="2">In the central section; belongs to the CRISPR-associated helicase Cas3 family.</text>
</comment>
<protein>
    <submittedName>
        <fullName evidence="12">CRISPR-associated helicase Cas3</fullName>
    </submittedName>
</protein>
<evidence type="ECO:0000256" key="6">
    <source>
        <dbReference type="ARBA" id="ARBA00022801"/>
    </source>
</evidence>
<evidence type="ECO:0000256" key="4">
    <source>
        <dbReference type="ARBA" id="ARBA00022723"/>
    </source>
</evidence>
<evidence type="ECO:0000259" key="10">
    <source>
        <dbReference type="PROSITE" id="PS51192"/>
    </source>
</evidence>
<dbReference type="PROSITE" id="PS51192">
    <property type="entry name" value="HELICASE_ATP_BIND_1"/>
    <property type="match status" value="1"/>
</dbReference>
<dbReference type="CDD" id="cd09641">
    <property type="entry name" value="Cas3''_I"/>
    <property type="match status" value="1"/>
</dbReference>
<gene>
    <name evidence="12" type="primary">cas3</name>
    <name evidence="12" type="ORF">ACFQY8_03130</name>
</gene>
<evidence type="ECO:0000256" key="5">
    <source>
        <dbReference type="ARBA" id="ARBA00022741"/>
    </source>
</evidence>
<dbReference type="NCBIfam" id="TIGR01596">
    <property type="entry name" value="cas3_HD"/>
    <property type="match status" value="1"/>
</dbReference>
<accession>A0ABW2Y3B8</accession>
<keyword evidence="4" id="KW-0479">Metal-binding</keyword>
<dbReference type="InterPro" id="IPR011545">
    <property type="entry name" value="DEAD/DEAH_box_helicase_dom"/>
</dbReference>
<dbReference type="InterPro" id="IPR006674">
    <property type="entry name" value="HD_domain"/>
</dbReference>
<dbReference type="InterPro" id="IPR054712">
    <property type="entry name" value="Cas3-like_dom"/>
</dbReference>
<dbReference type="Pfam" id="PF22590">
    <property type="entry name" value="Cas3-like_C_2"/>
    <property type="match status" value="1"/>
</dbReference>
<evidence type="ECO:0000256" key="1">
    <source>
        <dbReference type="ARBA" id="ARBA00006847"/>
    </source>
</evidence>
<dbReference type="Proteomes" id="UP001597036">
    <property type="component" value="Unassembled WGS sequence"/>
</dbReference>
<keyword evidence="7" id="KW-0347">Helicase</keyword>
<dbReference type="SMART" id="SM00487">
    <property type="entry name" value="DEXDc"/>
    <property type="match status" value="1"/>
</dbReference>